<sequence>MLYEKTFPPESLCIQPSFLTWVFGKSSLQFQVLGIIIAMTVRLHSAFSSLHYTPFGSANDFKNKRWGEGQARDEQVQVSCYRLPFRPTGMGHRKKLRR</sequence>
<dbReference type="Proteomes" id="UP001054945">
    <property type="component" value="Unassembled WGS sequence"/>
</dbReference>
<comment type="caution">
    <text evidence="1">The sequence shown here is derived from an EMBL/GenBank/DDBJ whole genome shotgun (WGS) entry which is preliminary data.</text>
</comment>
<organism evidence="1 2">
    <name type="scientific">Caerostris extrusa</name>
    <name type="common">Bark spider</name>
    <name type="synonym">Caerostris bankana</name>
    <dbReference type="NCBI Taxonomy" id="172846"/>
    <lineage>
        <taxon>Eukaryota</taxon>
        <taxon>Metazoa</taxon>
        <taxon>Ecdysozoa</taxon>
        <taxon>Arthropoda</taxon>
        <taxon>Chelicerata</taxon>
        <taxon>Arachnida</taxon>
        <taxon>Araneae</taxon>
        <taxon>Araneomorphae</taxon>
        <taxon>Entelegynae</taxon>
        <taxon>Araneoidea</taxon>
        <taxon>Araneidae</taxon>
        <taxon>Caerostris</taxon>
    </lineage>
</organism>
<dbReference type="EMBL" id="BPLR01014003">
    <property type="protein sequence ID" value="GIY65543.1"/>
    <property type="molecule type" value="Genomic_DNA"/>
</dbReference>
<keyword evidence="2" id="KW-1185">Reference proteome</keyword>
<evidence type="ECO:0000313" key="2">
    <source>
        <dbReference type="Proteomes" id="UP001054945"/>
    </source>
</evidence>
<evidence type="ECO:0000313" key="1">
    <source>
        <dbReference type="EMBL" id="GIY65543.1"/>
    </source>
</evidence>
<reference evidence="1 2" key="1">
    <citation type="submission" date="2021-06" db="EMBL/GenBank/DDBJ databases">
        <title>Caerostris extrusa draft genome.</title>
        <authorList>
            <person name="Kono N."/>
            <person name="Arakawa K."/>
        </authorList>
    </citation>
    <scope>NUCLEOTIDE SEQUENCE [LARGE SCALE GENOMIC DNA]</scope>
</reference>
<protein>
    <submittedName>
        <fullName evidence="1">Uncharacterized protein</fullName>
    </submittedName>
</protein>
<name>A0AAV4V672_CAEEX</name>
<gene>
    <name evidence="1" type="ORF">CEXT_166461</name>
</gene>
<accession>A0AAV4V672</accession>
<proteinExistence type="predicted"/>
<dbReference type="AlphaFoldDB" id="A0AAV4V672"/>